<dbReference type="Gene3D" id="1.10.510.10">
    <property type="entry name" value="Transferase(Phosphotransferase) domain 1"/>
    <property type="match status" value="1"/>
</dbReference>
<feature type="compositionally biased region" description="Low complexity" evidence="7">
    <location>
        <begin position="799"/>
        <end position="815"/>
    </location>
</feature>
<evidence type="ECO:0000256" key="5">
    <source>
        <dbReference type="ARBA" id="ARBA00048679"/>
    </source>
</evidence>
<dbReference type="OrthoDB" id="193931at2759"/>
<evidence type="ECO:0000256" key="7">
    <source>
        <dbReference type="SAM" id="MobiDB-lite"/>
    </source>
</evidence>
<dbReference type="FunFam" id="1.10.510.10:FF:000571">
    <property type="entry name" value="Maternal embryonic leucine zipper kinase"/>
    <property type="match status" value="1"/>
</dbReference>
<sequence length="840" mass="91343">MTTLETVRVELAPPGASSAAMPRAVSPPPHVSSAPLAAANPDVPPKRAHREVRFGSYILGSNLGEGEFGKVKLGWRKDGKLPSQVAIKLIKRESLAKDSESEVKIHREINSLKMLSHPNIVKLVEVMKSGKYIGIVLEYCSGGELFEYILQHKYLKESVAKKLFAQLVSGVDYMHSKGLVHRDLKLENLLLDKHKNVIISDFGFVNSYRDHDLMKTSCGSPCYAAPELVLSQQRYHGRKVDIWSLGVILYAMLAGYLPFDDDPENEDGSDIVRLYQYICKTPLTFPEYVSPLARDLLRKIIVPDPKRRVDMDQIRTHPWLQHHANLLQIRQPEWDRMARERAPVQPAPRSAASKRYSMIQESTTSNLLSATPKAASSTSSSFASAVALPRPVRQGHARSTSHQIDPLVVATTAASSNPIANGTTNNTNVAPGTSSVDPSPPSTISSYGSVTPSRPTSSIGGVGVNSASELGSNESTFITPNAVSMTGATRITPSEVVANGGTLVAPTPRTAIASRQQGAFSQASTTRLPHQKPRPTSYHPTLTPSLLTDLYRAPLSTSPTKAPPLSQTTDENASPERSPKTKRDSALFYLEDKMEQLDLRDAVAEKPPPVPQKDNAQYVSRNSPQTASKSTIDKGKTITSGTTATSAPPPVPPKEQRRVSQYGTGGYQNSSVTNSLVPEVSTRPVSMIVPPTSQTIPKRSQSTHDSGRRVLSGGDDDKENKRKNRFSILSFYSGYNSSTQSVSALVREKERNLAKEKANESTKPSHGKDQVKDTSLPKRPLEPSKEHNITGTATKRNVSTSSTGSKCSTTSTASSVQGKEASAARKVMDFFKRRSVRLGS</sequence>
<comment type="caution">
    <text evidence="9">The sequence shown here is derived from an EMBL/GenBank/DDBJ whole genome shotgun (WGS) entry which is preliminary data.</text>
</comment>
<dbReference type="InterPro" id="IPR000719">
    <property type="entry name" value="Prot_kinase_dom"/>
</dbReference>
<evidence type="ECO:0000256" key="4">
    <source>
        <dbReference type="ARBA" id="ARBA00047899"/>
    </source>
</evidence>
<feature type="compositionally biased region" description="Basic and acidic residues" evidence="7">
    <location>
        <begin position="766"/>
        <end position="788"/>
    </location>
</feature>
<feature type="region of interest" description="Disordered" evidence="7">
    <location>
        <begin position="514"/>
        <end position="584"/>
    </location>
</feature>
<dbReference type="PROSITE" id="PS00107">
    <property type="entry name" value="PROTEIN_KINASE_ATP"/>
    <property type="match status" value="1"/>
</dbReference>
<evidence type="ECO:0000259" key="8">
    <source>
        <dbReference type="PROSITE" id="PS50011"/>
    </source>
</evidence>
<dbReference type="PANTHER" id="PTHR24346:SF110">
    <property type="entry name" value="NON-SPECIFIC SERINE_THREONINE PROTEIN KINASE"/>
    <property type="match status" value="1"/>
</dbReference>
<dbReference type="InterPro" id="IPR008271">
    <property type="entry name" value="Ser/Thr_kinase_AS"/>
</dbReference>
<dbReference type="GO" id="GO:0004674">
    <property type="term" value="F:protein serine/threonine kinase activity"/>
    <property type="evidence" value="ECO:0007669"/>
    <property type="project" value="UniProtKB-EC"/>
</dbReference>
<dbReference type="GO" id="GO:0030447">
    <property type="term" value="P:filamentous growth"/>
    <property type="evidence" value="ECO:0007669"/>
    <property type="project" value="UniProtKB-ARBA"/>
</dbReference>
<feature type="domain" description="Protein kinase" evidence="8">
    <location>
        <begin position="57"/>
        <end position="320"/>
    </location>
</feature>
<dbReference type="GO" id="GO:0035556">
    <property type="term" value="P:intracellular signal transduction"/>
    <property type="evidence" value="ECO:0007669"/>
    <property type="project" value="TreeGrafter"/>
</dbReference>
<evidence type="ECO:0000313" key="10">
    <source>
        <dbReference type="Proteomes" id="UP000449547"/>
    </source>
</evidence>
<dbReference type="VEuPathDB" id="FungiDB:DIURU_002002"/>
<feature type="region of interest" description="Disordered" evidence="7">
    <location>
        <begin position="11"/>
        <end position="33"/>
    </location>
</feature>
<feature type="region of interest" description="Disordered" evidence="7">
    <location>
        <begin position="687"/>
        <end position="721"/>
    </location>
</feature>
<feature type="region of interest" description="Disordered" evidence="7">
    <location>
        <begin position="416"/>
        <end position="470"/>
    </location>
</feature>
<evidence type="ECO:0000256" key="2">
    <source>
        <dbReference type="ARBA" id="ARBA00022741"/>
    </source>
</evidence>
<organism evidence="9 10">
    <name type="scientific">Diutina rugosa</name>
    <name type="common">Yeast</name>
    <name type="synonym">Candida rugosa</name>
    <dbReference type="NCBI Taxonomy" id="5481"/>
    <lineage>
        <taxon>Eukaryota</taxon>
        <taxon>Fungi</taxon>
        <taxon>Dikarya</taxon>
        <taxon>Ascomycota</taxon>
        <taxon>Saccharomycotina</taxon>
        <taxon>Pichiomycetes</taxon>
        <taxon>Debaryomycetaceae</taxon>
        <taxon>Diutina</taxon>
    </lineage>
</organism>
<dbReference type="RefSeq" id="XP_034013135.1">
    <property type="nucleotide sequence ID" value="XM_034154607.1"/>
</dbReference>
<keyword evidence="2 6" id="KW-0547">Nucleotide-binding</keyword>
<feature type="region of interest" description="Disordered" evidence="7">
    <location>
        <begin position="750"/>
        <end position="840"/>
    </location>
</feature>
<feature type="compositionally biased region" description="Basic and acidic residues" evidence="7">
    <location>
        <begin position="750"/>
        <end position="760"/>
    </location>
</feature>
<evidence type="ECO:0000313" key="9">
    <source>
        <dbReference type="EMBL" id="KAA8904050.1"/>
    </source>
</evidence>
<gene>
    <name evidence="9" type="ORF">DIURU_002002</name>
</gene>
<dbReference type="AlphaFoldDB" id="A0A642URK8"/>
<feature type="binding site" evidence="6">
    <location>
        <position position="88"/>
    </location>
    <ligand>
        <name>ATP</name>
        <dbReference type="ChEBI" id="CHEBI:30616"/>
    </ligand>
</feature>
<feature type="compositionally biased region" description="Polar residues" evidence="7">
    <location>
        <begin position="789"/>
        <end position="798"/>
    </location>
</feature>
<comment type="catalytic activity">
    <reaction evidence="4">
        <text>L-threonyl-[protein] + ATP = O-phospho-L-threonyl-[protein] + ADP + H(+)</text>
        <dbReference type="Rhea" id="RHEA:46608"/>
        <dbReference type="Rhea" id="RHEA-COMP:11060"/>
        <dbReference type="Rhea" id="RHEA-COMP:11605"/>
        <dbReference type="ChEBI" id="CHEBI:15378"/>
        <dbReference type="ChEBI" id="CHEBI:30013"/>
        <dbReference type="ChEBI" id="CHEBI:30616"/>
        <dbReference type="ChEBI" id="CHEBI:61977"/>
        <dbReference type="ChEBI" id="CHEBI:456216"/>
        <dbReference type="EC" id="2.7.11.1"/>
    </reaction>
</comment>
<dbReference type="PROSITE" id="PS50011">
    <property type="entry name" value="PROTEIN_KINASE_DOM"/>
    <property type="match status" value="1"/>
</dbReference>
<dbReference type="PANTHER" id="PTHR24346">
    <property type="entry name" value="MAP/MICROTUBULE AFFINITY-REGULATING KINASE"/>
    <property type="match status" value="1"/>
</dbReference>
<keyword evidence="10" id="KW-1185">Reference proteome</keyword>
<feature type="compositionally biased region" description="Basic and acidic residues" evidence="7">
    <location>
        <begin position="822"/>
        <end position="832"/>
    </location>
</feature>
<dbReference type="FunFam" id="3.30.200.20:FF:000042">
    <property type="entry name" value="Aurora kinase A"/>
    <property type="match status" value="1"/>
</dbReference>
<feature type="compositionally biased region" description="Polar residues" evidence="7">
    <location>
        <begin position="614"/>
        <end position="630"/>
    </location>
</feature>
<reference evidence="9 10" key="1">
    <citation type="submission" date="2019-07" db="EMBL/GenBank/DDBJ databases">
        <title>Genome assembly of two rare yeast pathogens: Diutina rugosa and Trichomonascus ciferrii.</title>
        <authorList>
            <person name="Mixao V."/>
            <person name="Saus E."/>
            <person name="Hansen A."/>
            <person name="Lass-Flor C."/>
            <person name="Gabaldon T."/>
        </authorList>
    </citation>
    <scope>NUCLEOTIDE SEQUENCE [LARGE SCALE GENOMIC DNA]</scope>
    <source>
        <strain evidence="9 10">CBS 613</strain>
    </source>
</reference>
<evidence type="ECO:0000256" key="1">
    <source>
        <dbReference type="ARBA" id="ARBA00012513"/>
    </source>
</evidence>
<dbReference type="Proteomes" id="UP000449547">
    <property type="component" value="Unassembled WGS sequence"/>
</dbReference>
<dbReference type="GeneID" id="54780653"/>
<accession>A0A642URK8</accession>
<dbReference type="GO" id="GO:0005524">
    <property type="term" value="F:ATP binding"/>
    <property type="evidence" value="ECO:0007669"/>
    <property type="project" value="UniProtKB-UniRule"/>
</dbReference>
<feature type="compositionally biased region" description="Polar residues" evidence="7">
    <location>
        <begin position="691"/>
        <end position="704"/>
    </location>
</feature>
<evidence type="ECO:0000256" key="3">
    <source>
        <dbReference type="ARBA" id="ARBA00022840"/>
    </source>
</evidence>
<comment type="catalytic activity">
    <reaction evidence="5">
        <text>L-seryl-[protein] + ATP = O-phospho-L-seryl-[protein] + ADP + H(+)</text>
        <dbReference type="Rhea" id="RHEA:17989"/>
        <dbReference type="Rhea" id="RHEA-COMP:9863"/>
        <dbReference type="Rhea" id="RHEA-COMP:11604"/>
        <dbReference type="ChEBI" id="CHEBI:15378"/>
        <dbReference type="ChEBI" id="CHEBI:29999"/>
        <dbReference type="ChEBI" id="CHEBI:30616"/>
        <dbReference type="ChEBI" id="CHEBI:83421"/>
        <dbReference type="ChEBI" id="CHEBI:456216"/>
        <dbReference type="EC" id="2.7.11.1"/>
    </reaction>
</comment>
<dbReference type="EMBL" id="SWFT01000064">
    <property type="protein sequence ID" value="KAA8904050.1"/>
    <property type="molecule type" value="Genomic_DNA"/>
</dbReference>
<feature type="compositionally biased region" description="Polar residues" evidence="7">
    <location>
        <begin position="555"/>
        <end position="572"/>
    </location>
</feature>
<feature type="compositionally biased region" description="Polar residues" evidence="7">
    <location>
        <begin position="514"/>
        <end position="528"/>
    </location>
</feature>
<name>A0A642URK8_DIURU</name>
<proteinExistence type="predicted"/>
<dbReference type="GO" id="GO:0005737">
    <property type="term" value="C:cytoplasm"/>
    <property type="evidence" value="ECO:0007669"/>
    <property type="project" value="TreeGrafter"/>
</dbReference>
<dbReference type="Pfam" id="PF00069">
    <property type="entry name" value="Pkinase"/>
    <property type="match status" value="1"/>
</dbReference>
<dbReference type="SMART" id="SM00220">
    <property type="entry name" value="S_TKc"/>
    <property type="match status" value="1"/>
</dbReference>
<dbReference type="OMA" id="EPWLIME"/>
<dbReference type="InterPro" id="IPR017441">
    <property type="entry name" value="Protein_kinase_ATP_BS"/>
</dbReference>
<keyword evidence="3 6" id="KW-0067">ATP-binding</keyword>
<evidence type="ECO:0000256" key="6">
    <source>
        <dbReference type="PROSITE-ProRule" id="PRU10141"/>
    </source>
</evidence>
<dbReference type="InterPro" id="IPR011009">
    <property type="entry name" value="Kinase-like_dom_sf"/>
</dbReference>
<dbReference type="PROSITE" id="PS00108">
    <property type="entry name" value="PROTEIN_KINASE_ST"/>
    <property type="match status" value="1"/>
</dbReference>
<dbReference type="EC" id="2.7.11.1" evidence="1"/>
<feature type="compositionally biased region" description="Polar residues" evidence="7">
    <location>
        <begin position="659"/>
        <end position="674"/>
    </location>
</feature>
<feature type="region of interest" description="Disordered" evidence="7">
    <location>
        <begin position="603"/>
        <end position="674"/>
    </location>
</feature>
<feature type="compositionally biased region" description="Low complexity" evidence="7">
    <location>
        <begin position="637"/>
        <end position="646"/>
    </location>
</feature>
<protein>
    <recommendedName>
        <fullName evidence="1">non-specific serine/threonine protein kinase</fullName>
        <ecNumber evidence="1">2.7.11.1</ecNumber>
    </recommendedName>
</protein>
<dbReference type="SUPFAM" id="SSF56112">
    <property type="entry name" value="Protein kinase-like (PK-like)"/>
    <property type="match status" value="1"/>
</dbReference>